<reference evidence="2 3" key="1">
    <citation type="journal article" date="2016" name="Genome Announc.">
        <title>Draft Genome Sequence of the Anaerobic Ammonium-Oxidizing Bacterium 'Candidatus Brocadia sp. 40'.</title>
        <authorList>
            <person name="Ali M."/>
            <person name="Haroon M.F."/>
            <person name="Narita Y."/>
            <person name="Zhang L."/>
            <person name="Rangel Shaw D."/>
            <person name="Okabe S."/>
            <person name="Saikaly P.E."/>
        </authorList>
    </citation>
    <scope>NUCLEOTIDE SEQUENCE [LARGE SCALE GENOMIC DNA]</scope>
    <source>
        <strain evidence="2 3">40</strain>
    </source>
</reference>
<feature type="domain" description="Glycosyltransferase 2-like" evidence="1">
    <location>
        <begin position="261"/>
        <end position="404"/>
    </location>
</feature>
<dbReference type="PANTHER" id="PTHR22916:SF3">
    <property type="entry name" value="UDP-GLCNAC:BETAGAL BETA-1,3-N-ACETYLGLUCOSAMINYLTRANSFERASE-LIKE PROTEIN 1"/>
    <property type="match status" value="1"/>
</dbReference>
<gene>
    <name evidence="2" type="ORF">BIY37_07120</name>
</gene>
<evidence type="ECO:0000313" key="3">
    <source>
        <dbReference type="Proteomes" id="UP000242219"/>
    </source>
</evidence>
<name>A0A1V6LZT9_9BACT</name>
<dbReference type="Pfam" id="PF00535">
    <property type="entry name" value="Glycos_transf_2"/>
    <property type="match status" value="2"/>
</dbReference>
<dbReference type="RefSeq" id="WP_179129323.1">
    <property type="nucleotide sequence ID" value="NZ_MJUW02000078.1"/>
</dbReference>
<dbReference type="PANTHER" id="PTHR22916">
    <property type="entry name" value="GLYCOSYLTRANSFERASE"/>
    <property type="match status" value="1"/>
</dbReference>
<dbReference type="InterPro" id="IPR029044">
    <property type="entry name" value="Nucleotide-diphossugar_trans"/>
</dbReference>
<dbReference type="GO" id="GO:0016758">
    <property type="term" value="F:hexosyltransferase activity"/>
    <property type="evidence" value="ECO:0007669"/>
    <property type="project" value="UniProtKB-ARBA"/>
</dbReference>
<dbReference type="CDD" id="cd00761">
    <property type="entry name" value="Glyco_tranf_GTA_type"/>
    <property type="match status" value="1"/>
</dbReference>
<keyword evidence="3" id="KW-1185">Reference proteome</keyword>
<dbReference type="SUPFAM" id="SSF53448">
    <property type="entry name" value="Nucleotide-diphospho-sugar transferases"/>
    <property type="match status" value="2"/>
</dbReference>
<dbReference type="InterPro" id="IPR001173">
    <property type="entry name" value="Glyco_trans_2-like"/>
</dbReference>
<accession>A0A1V6LZT9</accession>
<dbReference type="Proteomes" id="UP000242219">
    <property type="component" value="Unassembled WGS sequence"/>
</dbReference>
<protein>
    <recommendedName>
        <fullName evidence="1">Glycosyltransferase 2-like domain-containing protein</fullName>
    </recommendedName>
</protein>
<comment type="caution">
    <text evidence="2">The sequence shown here is derived from an EMBL/GenBank/DDBJ whole genome shotgun (WGS) entry which is preliminary data.</text>
</comment>
<evidence type="ECO:0000313" key="2">
    <source>
        <dbReference type="EMBL" id="OQD45684.1"/>
    </source>
</evidence>
<dbReference type="AlphaFoldDB" id="A0A1V6LZT9"/>
<feature type="domain" description="Glycosyltransferase 2-like" evidence="1">
    <location>
        <begin position="12"/>
        <end position="141"/>
    </location>
</feature>
<organism evidence="2 3">
    <name type="scientific">Candidatus Brocadia sapporoensis</name>
    <dbReference type="NCBI Taxonomy" id="392547"/>
    <lineage>
        <taxon>Bacteria</taxon>
        <taxon>Pseudomonadati</taxon>
        <taxon>Planctomycetota</taxon>
        <taxon>Candidatus Brocadiia</taxon>
        <taxon>Candidatus Brocadiales</taxon>
        <taxon>Candidatus Brocadiaceae</taxon>
        <taxon>Candidatus Brocadia</taxon>
    </lineage>
</organism>
<dbReference type="EMBL" id="MJUW02000078">
    <property type="protein sequence ID" value="OQD45684.1"/>
    <property type="molecule type" value="Genomic_DNA"/>
</dbReference>
<evidence type="ECO:0000259" key="1">
    <source>
        <dbReference type="Pfam" id="PF00535"/>
    </source>
</evidence>
<sequence>MQDGQTSIPLVSVIIPCYNQAHYLPCAVESVIKQRYNNWECIMVNDGSPDNTELVAKSLIDKYPKNQILLINQSNQGLAEARNAGIKASKGKYILPLDADDLIHPKMLQKTVSLLESHPEIAIAYTDVRYFGRVNRVVLAGEYDFKRLCFQNHLNYCSLFRRGMWEVTKGYNPNMVWGYEDWDFWISCGEKGYYGKRIPKPLFLYRVKENSMYTNAVEHHNELMAQIALNHPNLYDQPYPQEAKIRDCGSIDTLKTDPLVSVIVPTYNRHDTVKRTLESIATQTYQRIEVVVVNDGGEDVSAIIDAFRDRLQIKYLVHRENRGLAAARNTGIKNATGKYIAYLDDDDIFYSNHIETLIKYLGTNNCKVAYCDAFRAWQEKDNEQYVIKQKDIPYSFDFDPDLILAQNFIPVLCIMHEKSCTDEVGIFDESLTTHEDWELWIRMSRKYHFTHIRKVTCEFTWRTDGTTMSSEKKSDFLRTMGIIFDRYREYSKDNPRILELQRMSKRRLQSGIFKIFYKLFNKTKNLFRSLFLFLI</sequence>
<dbReference type="Gene3D" id="3.90.550.10">
    <property type="entry name" value="Spore Coat Polysaccharide Biosynthesis Protein SpsA, Chain A"/>
    <property type="match status" value="2"/>
</dbReference>
<proteinExistence type="predicted"/>